<reference evidence="4" key="1">
    <citation type="journal article" date="2019" name="Int. J. Syst. Evol. Microbiol.">
        <title>The Global Catalogue of Microorganisms (GCM) 10K type strain sequencing project: providing services to taxonomists for standard genome sequencing and annotation.</title>
        <authorList>
            <consortium name="The Broad Institute Genomics Platform"/>
            <consortium name="The Broad Institute Genome Sequencing Center for Infectious Disease"/>
            <person name="Wu L."/>
            <person name="Ma J."/>
        </authorList>
    </citation>
    <scope>NUCLEOTIDE SEQUENCE [LARGE SCALE GENOMIC DNA]</scope>
    <source>
        <strain evidence="4">R28</strain>
    </source>
</reference>
<comment type="caution">
    <text evidence="3">The sequence shown here is derived from an EMBL/GenBank/DDBJ whole genome shotgun (WGS) entry which is preliminary data.</text>
</comment>
<dbReference type="HAMAP" id="MF_01538">
    <property type="entry name" value="UPF0346"/>
    <property type="match status" value="1"/>
</dbReference>
<dbReference type="SUPFAM" id="SSF140652">
    <property type="entry name" value="YozE-like"/>
    <property type="match status" value="1"/>
</dbReference>
<evidence type="ECO:0000313" key="4">
    <source>
        <dbReference type="Proteomes" id="UP001597383"/>
    </source>
</evidence>
<dbReference type="EMBL" id="JBHUHQ010000021">
    <property type="protein sequence ID" value="MFD2045810.1"/>
    <property type="molecule type" value="Genomic_DNA"/>
</dbReference>
<feature type="domain" description="YozE SAM-like" evidence="2">
    <location>
        <begin position="3"/>
        <end position="68"/>
    </location>
</feature>
<accession>A0ABW4W665</accession>
<dbReference type="InterPro" id="IPR023089">
    <property type="entry name" value="YozE_SAM-like"/>
</dbReference>
<dbReference type="RefSeq" id="WP_377557264.1">
    <property type="nucleotide sequence ID" value="NZ_JBHUHQ010000021.1"/>
</dbReference>
<proteinExistence type="inferred from homology"/>
<dbReference type="InterPro" id="IPR036806">
    <property type="entry name" value="YozE_SAM-like_sf"/>
</dbReference>
<comment type="similarity">
    <text evidence="1">Belongs to the UPF0346 family.</text>
</comment>
<evidence type="ECO:0000259" key="2">
    <source>
        <dbReference type="Pfam" id="PF06855"/>
    </source>
</evidence>
<gene>
    <name evidence="3" type="ORF">ACFSJF_16155</name>
</gene>
<keyword evidence="4" id="KW-1185">Reference proteome</keyword>
<dbReference type="Proteomes" id="UP001597383">
    <property type="component" value="Unassembled WGS sequence"/>
</dbReference>
<dbReference type="InterPro" id="IPR010673">
    <property type="entry name" value="UPF0346"/>
</dbReference>
<name>A0ABW4W665_9BACI</name>
<evidence type="ECO:0000256" key="1">
    <source>
        <dbReference type="HAMAP-Rule" id="MF_01538"/>
    </source>
</evidence>
<organism evidence="3 4">
    <name type="scientific">Ornithinibacillus salinisoli</name>
    <dbReference type="NCBI Taxonomy" id="1848459"/>
    <lineage>
        <taxon>Bacteria</taxon>
        <taxon>Bacillati</taxon>
        <taxon>Bacillota</taxon>
        <taxon>Bacilli</taxon>
        <taxon>Bacillales</taxon>
        <taxon>Bacillaceae</taxon>
        <taxon>Ornithinibacillus</taxon>
    </lineage>
</organism>
<dbReference type="Gene3D" id="1.10.150.260">
    <property type="entry name" value="YozE SAM-like"/>
    <property type="match status" value="1"/>
</dbReference>
<dbReference type="Pfam" id="PF06855">
    <property type="entry name" value="YozE_SAM_like"/>
    <property type="match status" value="1"/>
</dbReference>
<evidence type="ECO:0000313" key="3">
    <source>
        <dbReference type="EMBL" id="MFD2045810.1"/>
    </source>
</evidence>
<dbReference type="NCBIfam" id="NF010193">
    <property type="entry name" value="PRK13672.1"/>
    <property type="match status" value="1"/>
</dbReference>
<dbReference type="PIRSF" id="PIRSF037262">
    <property type="entry name" value="UCP037262"/>
    <property type="match status" value="1"/>
</dbReference>
<protein>
    <recommendedName>
        <fullName evidence="1">UPF0346 protein ACFSJF_16155</fullName>
    </recommendedName>
</protein>
<sequence length="73" mass="8889">MRSFYHFMMSYRGKKKTDDQSQLADWMFHEHNFPKQATSYNEVSNYLELYSPFSNAITVFDELWDVYQMKENA</sequence>